<dbReference type="InterPro" id="IPR012312">
    <property type="entry name" value="Hemerythrin-like"/>
</dbReference>
<sequence length="146" mass="16529">MTTIETFFTTDHRACDHRLADLEAAVAAGDWTCAQDRLHDFDRDLERHLGREEELLFPAIEAATGSTHGPTEVMRREHAQMRALLNDARAAIGQQDQAASLGLLETLMTLIQLHNVKEEQILYPMADRHLGPQRTALMDRVRDFVP</sequence>
<dbReference type="Gene3D" id="1.20.120.520">
    <property type="entry name" value="nmb1532 protein domain like"/>
    <property type="match status" value="1"/>
</dbReference>
<dbReference type="PANTHER" id="PTHR39966:SF3">
    <property type="entry name" value="DUF438 DOMAIN-CONTAINING PROTEIN"/>
    <property type="match status" value="1"/>
</dbReference>
<dbReference type="EMBL" id="JBDKXB010000031">
    <property type="protein sequence ID" value="MEY6433893.1"/>
    <property type="molecule type" value="Genomic_DNA"/>
</dbReference>
<dbReference type="RefSeq" id="WP_369668279.1">
    <property type="nucleotide sequence ID" value="NZ_JBDKXB010000031.1"/>
</dbReference>
<comment type="caution">
    <text evidence="2">The sequence shown here is derived from an EMBL/GenBank/DDBJ whole genome shotgun (WGS) entry which is preliminary data.</text>
</comment>
<evidence type="ECO:0000313" key="2">
    <source>
        <dbReference type="EMBL" id="MEY6433893.1"/>
    </source>
</evidence>
<accession>A0ABV4BH85</accession>
<reference evidence="2 3" key="1">
    <citation type="submission" date="2024-05" db="EMBL/GenBank/DDBJ databases">
        <title>Genome Sequence and Characterization of the New Strain Purple Sulfur Bacterium of Genus Thioalkalicoccus.</title>
        <authorList>
            <person name="Bryantseva I.A."/>
            <person name="Kyndt J.A."/>
            <person name="Imhoff J.F."/>
        </authorList>
    </citation>
    <scope>NUCLEOTIDE SEQUENCE [LARGE SCALE GENOMIC DNA]</scope>
    <source>
        <strain evidence="2 3">Um2</strain>
    </source>
</reference>
<evidence type="ECO:0000313" key="3">
    <source>
        <dbReference type="Proteomes" id="UP001564408"/>
    </source>
</evidence>
<dbReference type="PANTHER" id="PTHR39966">
    <property type="entry name" value="BLL2471 PROTEIN-RELATED"/>
    <property type="match status" value="1"/>
</dbReference>
<proteinExistence type="predicted"/>
<protein>
    <submittedName>
        <fullName evidence="2">Hemerythrin domain-containing protein</fullName>
    </submittedName>
</protein>
<keyword evidence="3" id="KW-1185">Reference proteome</keyword>
<dbReference type="Proteomes" id="UP001564408">
    <property type="component" value="Unassembled WGS sequence"/>
</dbReference>
<feature type="domain" description="Hemerythrin-like" evidence="1">
    <location>
        <begin position="6"/>
        <end position="126"/>
    </location>
</feature>
<dbReference type="Pfam" id="PF01814">
    <property type="entry name" value="Hemerythrin"/>
    <property type="match status" value="1"/>
</dbReference>
<gene>
    <name evidence="2" type="ORF">ABC977_15930</name>
</gene>
<name>A0ABV4BH85_9GAMM</name>
<evidence type="ECO:0000259" key="1">
    <source>
        <dbReference type="Pfam" id="PF01814"/>
    </source>
</evidence>
<organism evidence="2 3">
    <name type="scientific">Thioalkalicoccus limnaeus</name>
    <dbReference type="NCBI Taxonomy" id="120681"/>
    <lineage>
        <taxon>Bacteria</taxon>
        <taxon>Pseudomonadati</taxon>
        <taxon>Pseudomonadota</taxon>
        <taxon>Gammaproteobacteria</taxon>
        <taxon>Chromatiales</taxon>
        <taxon>Chromatiaceae</taxon>
        <taxon>Thioalkalicoccus</taxon>
    </lineage>
</organism>